<dbReference type="Proteomes" id="UP001150925">
    <property type="component" value="Unassembled WGS sequence"/>
</dbReference>
<dbReference type="GO" id="GO:0005794">
    <property type="term" value="C:Golgi apparatus"/>
    <property type="evidence" value="ECO:0007669"/>
    <property type="project" value="UniProtKB-SubCell"/>
</dbReference>
<comment type="subcellular location">
    <subcellularLocation>
        <location evidence="2">Cytoplasm</location>
    </subcellularLocation>
    <subcellularLocation>
        <location evidence="3">Golgi apparatus</location>
    </subcellularLocation>
    <subcellularLocation>
        <location evidence="1">Membrane</location>
        <topology evidence="1">Peripheral membrane protein</topology>
        <orientation evidence="1">Cytoplasmic side</orientation>
    </subcellularLocation>
</comment>
<evidence type="ECO:0000256" key="11">
    <source>
        <dbReference type="SAM" id="MobiDB-lite"/>
    </source>
</evidence>
<reference evidence="13" key="1">
    <citation type="submission" date="2022-07" db="EMBL/GenBank/DDBJ databases">
        <title>Phylogenomic reconstructions and comparative analyses of Kickxellomycotina fungi.</title>
        <authorList>
            <person name="Reynolds N.K."/>
            <person name="Stajich J.E."/>
            <person name="Barry K."/>
            <person name="Grigoriev I.V."/>
            <person name="Crous P."/>
            <person name="Smith M.E."/>
        </authorList>
    </citation>
    <scope>NUCLEOTIDE SEQUENCE</scope>
    <source>
        <strain evidence="13">RSA 1196</strain>
    </source>
</reference>
<keyword evidence="9" id="KW-0333">Golgi apparatus</keyword>
<keyword evidence="8" id="KW-0653">Protein transport</keyword>
<dbReference type="AlphaFoldDB" id="A0A9W8ALR1"/>
<evidence type="ECO:0000256" key="10">
    <source>
        <dbReference type="ARBA" id="ARBA00023136"/>
    </source>
</evidence>
<organism evidence="13 14">
    <name type="scientific">Dispira parvispora</name>
    <dbReference type="NCBI Taxonomy" id="1520584"/>
    <lineage>
        <taxon>Eukaryota</taxon>
        <taxon>Fungi</taxon>
        <taxon>Fungi incertae sedis</taxon>
        <taxon>Zoopagomycota</taxon>
        <taxon>Kickxellomycotina</taxon>
        <taxon>Dimargaritomycetes</taxon>
        <taxon>Dimargaritales</taxon>
        <taxon>Dimargaritaceae</taxon>
        <taxon>Dispira</taxon>
    </lineage>
</organism>
<dbReference type="InterPro" id="IPR027267">
    <property type="entry name" value="AH/BAR_dom_sf"/>
</dbReference>
<dbReference type="GO" id="GO:0005768">
    <property type="term" value="C:endosome"/>
    <property type="evidence" value="ECO:0007669"/>
    <property type="project" value="TreeGrafter"/>
</dbReference>
<evidence type="ECO:0000259" key="12">
    <source>
        <dbReference type="Pfam" id="PF09325"/>
    </source>
</evidence>
<dbReference type="GO" id="GO:0042147">
    <property type="term" value="P:retrograde transport, endosome to Golgi"/>
    <property type="evidence" value="ECO:0007669"/>
    <property type="project" value="TreeGrafter"/>
</dbReference>
<keyword evidence="14" id="KW-1185">Reference proteome</keyword>
<dbReference type="EMBL" id="JANBPY010001534">
    <property type="protein sequence ID" value="KAJ1959656.1"/>
    <property type="molecule type" value="Genomic_DNA"/>
</dbReference>
<keyword evidence="10" id="KW-0472">Membrane</keyword>
<gene>
    <name evidence="13" type="primary">vps5</name>
    <name evidence="13" type="ORF">IWQ62_004527</name>
</gene>
<evidence type="ECO:0000256" key="9">
    <source>
        <dbReference type="ARBA" id="ARBA00023034"/>
    </source>
</evidence>
<dbReference type="GO" id="GO:0030904">
    <property type="term" value="C:retromer complex"/>
    <property type="evidence" value="ECO:0007669"/>
    <property type="project" value="UniProtKB-ARBA"/>
</dbReference>
<sequence length="224" mass="26195">LRSLYKAVVMVVRQRKELSSAYHDLAMSFDTLAEHECDGDLRQAFSLFNQLHDNLRHAQAQQAAIDVQTMECTTDEYVRLISSIKLAFNARVKAYQIWQTDLSDLQRKITNYDRMKSQNKYRMDKMSQLQSEIGRLEIQTETHRHEFEDISTLIRAELERFDKQKIMDFKRSSEELLMSLVHHQQKIIKLWEAYLNTFSKVPQSSNGNHSHHQSVSTAASTNAE</sequence>
<feature type="non-terminal residue" evidence="13">
    <location>
        <position position="1"/>
    </location>
</feature>
<dbReference type="InterPro" id="IPR015404">
    <property type="entry name" value="Vps5_C"/>
</dbReference>
<dbReference type="PANTHER" id="PTHR10555">
    <property type="entry name" value="SORTING NEXIN"/>
    <property type="match status" value="1"/>
</dbReference>
<dbReference type="OrthoDB" id="271164at2759"/>
<dbReference type="GO" id="GO:0035091">
    <property type="term" value="F:phosphatidylinositol binding"/>
    <property type="evidence" value="ECO:0007669"/>
    <property type="project" value="TreeGrafter"/>
</dbReference>
<keyword evidence="5" id="KW-0813">Transport</keyword>
<evidence type="ECO:0000256" key="2">
    <source>
        <dbReference type="ARBA" id="ARBA00004496"/>
    </source>
</evidence>
<evidence type="ECO:0000313" key="13">
    <source>
        <dbReference type="EMBL" id="KAJ1959656.1"/>
    </source>
</evidence>
<evidence type="ECO:0000256" key="8">
    <source>
        <dbReference type="ARBA" id="ARBA00022927"/>
    </source>
</evidence>
<dbReference type="GO" id="GO:0045053">
    <property type="term" value="P:protein retention in Golgi apparatus"/>
    <property type="evidence" value="ECO:0007669"/>
    <property type="project" value="TreeGrafter"/>
</dbReference>
<feature type="region of interest" description="Disordered" evidence="11">
    <location>
        <begin position="202"/>
        <end position="224"/>
    </location>
</feature>
<evidence type="ECO:0000256" key="5">
    <source>
        <dbReference type="ARBA" id="ARBA00022448"/>
    </source>
</evidence>
<keyword evidence="7" id="KW-0597">Phosphoprotein</keyword>
<comment type="similarity">
    <text evidence="4">Belongs to the sorting nexin family.</text>
</comment>
<feature type="compositionally biased region" description="Low complexity" evidence="11">
    <location>
        <begin position="203"/>
        <end position="216"/>
    </location>
</feature>
<dbReference type="Gene3D" id="1.20.1270.60">
    <property type="entry name" value="Arfaptin homology (AH) domain/BAR domain"/>
    <property type="match status" value="1"/>
</dbReference>
<evidence type="ECO:0000256" key="1">
    <source>
        <dbReference type="ARBA" id="ARBA00004287"/>
    </source>
</evidence>
<keyword evidence="6" id="KW-0963">Cytoplasm</keyword>
<protein>
    <submittedName>
        <fullName evidence="13">Vacuolar protein sorting-associated protein vps5</fullName>
    </submittedName>
</protein>
<comment type="caution">
    <text evidence="13">The sequence shown here is derived from an EMBL/GenBank/DDBJ whole genome shotgun (WGS) entry which is preliminary data.</text>
</comment>
<feature type="domain" description="Sorting nexin/Vps5-like C-terminal" evidence="12">
    <location>
        <begin position="1"/>
        <end position="196"/>
    </location>
</feature>
<name>A0A9W8ALR1_9FUNG</name>
<dbReference type="Pfam" id="PF09325">
    <property type="entry name" value="Vps5"/>
    <property type="match status" value="1"/>
</dbReference>
<evidence type="ECO:0000313" key="14">
    <source>
        <dbReference type="Proteomes" id="UP001150925"/>
    </source>
</evidence>
<dbReference type="GO" id="GO:0005829">
    <property type="term" value="C:cytosol"/>
    <property type="evidence" value="ECO:0007669"/>
    <property type="project" value="GOC"/>
</dbReference>
<evidence type="ECO:0000256" key="3">
    <source>
        <dbReference type="ARBA" id="ARBA00004555"/>
    </source>
</evidence>
<proteinExistence type="inferred from homology"/>
<dbReference type="PANTHER" id="PTHR10555:SF170">
    <property type="entry name" value="FI18122P1"/>
    <property type="match status" value="1"/>
</dbReference>
<accession>A0A9W8ALR1</accession>
<evidence type="ECO:0000256" key="7">
    <source>
        <dbReference type="ARBA" id="ARBA00022553"/>
    </source>
</evidence>
<dbReference type="GO" id="GO:0015031">
    <property type="term" value="P:protein transport"/>
    <property type="evidence" value="ECO:0007669"/>
    <property type="project" value="UniProtKB-KW"/>
</dbReference>
<dbReference type="FunFam" id="1.20.1270.60:FF:000022">
    <property type="entry name" value="Sorting nexin 3 protein"/>
    <property type="match status" value="1"/>
</dbReference>
<evidence type="ECO:0000256" key="4">
    <source>
        <dbReference type="ARBA" id="ARBA00010883"/>
    </source>
</evidence>
<evidence type="ECO:0000256" key="6">
    <source>
        <dbReference type="ARBA" id="ARBA00022490"/>
    </source>
</evidence>